<feature type="region of interest" description="Disordered" evidence="1">
    <location>
        <begin position="1"/>
        <end position="28"/>
    </location>
</feature>
<dbReference type="Proteomes" id="UP000305067">
    <property type="component" value="Unassembled WGS sequence"/>
</dbReference>
<reference evidence="2 3" key="1">
    <citation type="journal article" date="2019" name="Nat. Ecol. Evol.">
        <title>Megaphylogeny resolves global patterns of mushroom evolution.</title>
        <authorList>
            <person name="Varga T."/>
            <person name="Krizsan K."/>
            <person name="Foldi C."/>
            <person name="Dima B."/>
            <person name="Sanchez-Garcia M."/>
            <person name="Sanchez-Ramirez S."/>
            <person name="Szollosi G.J."/>
            <person name="Szarkandi J.G."/>
            <person name="Papp V."/>
            <person name="Albert L."/>
            <person name="Andreopoulos W."/>
            <person name="Angelini C."/>
            <person name="Antonin V."/>
            <person name="Barry K.W."/>
            <person name="Bougher N.L."/>
            <person name="Buchanan P."/>
            <person name="Buyck B."/>
            <person name="Bense V."/>
            <person name="Catcheside P."/>
            <person name="Chovatia M."/>
            <person name="Cooper J."/>
            <person name="Damon W."/>
            <person name="Desjardin D."/>
            <person name="Finy P."/>
            <person name="Geml J."/>
            <person name="Haridas S."/>
            <person name="Hughes K."/>
            <person name="Justo A."/>
            <person name="Karasinski D."/>
            <person name="Kautmanova I."/>
            <person name="Kiss B."/>
            <person name="Kocsube S."/>
            <person name="Kotiranta H."/>
            <person name="LaButti K.M."/>
            <person name="Lechner B.E."/>
            <person name="Liimatainen K."/>
            <person name="Lipzen A."/>
            <person name="Lukacs Z."/>
            <person name="Mihaltcheva S."/>
            <person name="Morgado L.N."/>
            <person name="Niskanen T."/>
            <person name="Noordeloos M.E."/>
            <person name="Ohm R.A."/>
            <person name="Ortiz-Santana B."/>
            <person name="Ovrebo C."/>
            <person name="Racz N."/>
            <person name="Riley R."/>
            <person name="Savchenko A."/>
            <person name="Shiryaev A."/>
            <person name="Soop K."/>
            <person name="Spirin V."/>
            <person name="Szebenyi C."/>
            <person name="Tomsovsky M."/>
            <person name="Tulloss R.E."/>
            <person name="Uehling J."/>
            <person name="Grigoriev I.V."/>
            <person name="Vagvolgyi C."/>
            <person name="Papp T."/>
            <person name="Martin F.M."/>
            <person name="Miettinen O."/>
            <person name="Hibbett D.S."/>
            <person name="Nagy L.G."/>
        </authorList>
    </citation>
    <scope>NUCLEOTIDE SEQUENCE [LARGE SCALE GENOMIC DNA]</scope>
    <source>
        <strain evidence="2 3">CBS 309.79</strain>
    </source>
</reference>
<sequence length="289" mass="31221">MYPDTDLQVAQMDSIEEDASAHPSPLSAPGLTILMDTSLQSELSLPDLIHSSESMHSTDSSGDDSNPELDALQRVHRPRRVAPSKKPTLVDLLGPTPLALTHRSGLAEKSVRRIKAVFPPNARTGDAGSTDTRRVAEANLDAKLAKVVMAPWIGWCDGEAQSDQSSPPFYEPVMFPPSTGHEQVQDPQQTTMDLDVVDSVEVIPPHDAQSDDITVLVSPSLVSLFQDGTGMGLAATWLEIAPASVQTSTPGDVPPAKSHGSFDRSLWYMEGSPEMVLPSFYTEKNRPPF</sequence>
<dbReference type="OrthoDB" id="435402at2759"/>
<proteinExistence type="predicted"/>
<evidence type="ECO:0000256" key="1">
    <source>
        <dbReference type="SAM" id="MobiDB-lite"/>
    </source>
</evidence>
<dbReference type="AlphaFoldDB" id="A0A5C3QNI0"/>
<gene>
    <name evidence="2" type="ORF">BDV98DRAFT_591388</name>
</gene>
<evidence type="ECO:0000313" key="3">
    <source>
        <dbReference type="Proteomes" id="UP000305067"/>
    </source>
</evidence>
<keyword evidence="3" id="KW-1185">Reference proteome</keyword>
<evidence type="ECO:0000313" key="2">
    <source>
        <dbReference type="EMBL" id="TFL03533.1"/>
    </source>
</evidence>
<dbReference type="STRING" id="1884261.A0A5C3QNI0"/>
<dbReference type="EMBL" id="ML178820">
    <property type="protein sequence ID" value="TFL03533.1"/>
    <property type="molecule type" value="Genomic_DNA"/>
</dbReference>
<protein>
    <submittedName>
        <fullName evidence="2">Uncharacterized protein</fullName>
    </submittedName>
</protein>
<accession>A0A5C3QNI0</accession>
<organism evidence="2 3">
    <name type="scientific">Pterulicium gracile</name>
    <dbReference type="NCBI Taxonomy" id="1884261"/>
    <lineage>
        <taxon>Eukaryota</taxon>
        <taxon>Fungi</taxon>
        <taxon>Dikarya</taxon>
        <taxon>Basidiomycota</taxon>
        <taxon>Agaricomycotina</taxon>
        <taxon>Agaricomycetes</taxon>
        <taxon>Agaricomycetidae</taxon>
        <taxon>Agaricales</taxon>
        <taxon>Pleurotineae</taxon>
        <taxon>Pterulaceae</taxon>
        <taxon>Pterulicium</taxon>
    </lineage>
</organism>
<name>A0A5C3QNI0_9AGAR</name>